<evidence type="ECO:0000256" key="4">
    <source>
        <dbReference type="ARBA" id="ARBA00022989"/>
    </source>
</evidence>
<dbReference type="PANTHER" id="PTHR37461">
    <property type="entry name" value="ANTI-SIGMA-K FACTOR RSKA"/>
    <property type="match status" value="1"/>
</dbReference>
<feature type="domain" description="Anti-sigma-K factor RskA N-terminal" evidence="10">
    <location>
        <begin position="10"/>
        <end position="57"/>
    </location>
</feature>
<dbReference type="RefSeq" id="WP_083167082.1">
    <property type="nucleotide sequence ID" value="NZ_MVHF01000033.1"/>
</dbReference>
<evidence type="ECO:0000256" key="8">
    <source>
        <dbReference type="RuleBase" id="RU363049"/>
    </source>
</evidence>
<keyword evidence="7 8" id="KW-0804">Transcription</keyword>
<dbReference type="EMBL" id="MVHF01000033">
    <property type="protein sequence ID" value="ORA31172.1"/>
    <property type="molecule type" value="Genomic_DNA"/>
</dbReference>
<keyword evidence="3 8" id="KW-0812">Transmembrane</keyword>
<dbReference type="GO" id="GO:0006417">
    <property type="term" value="P:regulation of translation"/>
    <property type="evidence" value="ECO:0007669"/>
    <property type="project" value="TreeGrafter"/>
</dbReference>
<comment type="function">
    <text evidence="8">An anti-sigma factor for extracytoplasmic function (ECF) sigma factor SigK. ECF sigma factors are held in an inactive form by an anti-sigma factor until released by regulated intramembrane proteolysis (RIP). RIP occurs when an extracytoplasmic signal triggers a concerted proteolytic cascade to transmit information and elicit cellular responses. The membrane-spanning regulatory substrate protein is first cut extracytoplasmically (site-1 protease, S1P), then within the membrane itself (site-2 protease, S2P, Rip1), while cytoplasmic proteases finish degrading the regulatory protein, liberating the sigma factor.</text>
</comment>
<evidence type="ECO:0000259" key="10">
    <source>
        <dbReference type="Pfam" id="PF22618"/>
    </source>
</evidence>
<evidence type="ECO:0000256" key="3">
    <source>
        <dbReference type="ARBA" id="ARBA00022692"/>
    </source>
</evidence>
<comment type="caution">
    <text evidence="11">The sequence shown here is derived from an EMBL/GenBank/DDBJ whole genome shotgun (WGS) entry which is preliminary data.</text>
</comment>
<dbReference type="InterPro" id="IPR053877">
    <property type="entry name" value="RskA_N"/>
</dbReference>
<protein>
    <recommendedName>
        <fullName evidence="8">Anti-sigma-K factor RskA</fullName>
    </recommendedName>
    <alternativeName>
        <fullName evidence="8">Sigma-K anti-sigma factor RskA</fullName>
    </alternativeName>
</protein>
<keyword evidence="5 8" id="KW-0805">Transcription regulation</keyword>
<name>A0A1X0AMB9_9MYCO</name>
<dbReference type="InterPro" id="IPR018764">
    <property type="entry name" value="RskA_C"/>
</dbReference>
<dbReference type="OrthoDB" id="153510at2"/>
<proteinExistence type="inferred from homology"/>
<evidence type="ECO:0000256" key="2">
    <source>
        <dbReference type="ARBA" id="ARBA00022475"/>
    </source>
</evidence>
<dbReference type="PANTHER" id="PTHR37461:SF1">
    <property type="entry name" value="ANTI-SIGMA-K FACTOR RSKA"/>
    <property type="match status" value="1"/>
</dbReference>
<keyword evidence="4 8" id="KW-1133">Transmembrane helix</keyword>
<reference evidence="11 12" key="1">
    <citation type="submission" date="2017-02" db="EMBL/GenBank/DDBJ databases">
        <title>The new phylogeny of genus Mycobacterium.</title>
        <authorList>
            <person name="Tortoli E."/>
            <person name="Trovato A."/>
            <person name="Cirillo D.M."/>
        </authorList>
    </citation>
    <scope>NUCLEOTIDE SEQUENCE [LARGE SCALE GENOMIC DNA]</scope>
    <source>
        <strain evidence="11 12">RW6</strain>
    </source>
</reference>
<comment type="domain">
    <text evidence="8">The cytosolic domain interacts with sigma factor SigK.</text>
</comment>
<dbReference type="GO" id="GO:0016989">
    <property type="term" value="F:sigma factor antagonist activity"/>
    <property type="evidence" value="ECO:0007669"/>
    <property type="project" value="TreeGrafter"/>
</dbReference>
<dbReference type="Pfam" id="PF10099">
    <property type="entry name" value="RskA_C"/>
    <property type="match status" value="1"/>
</dbReference>
<evidence type="ECO:0000256" key="5">
    <source>
        <dbReference type="ARBA" id="ARBA00023015"/>
    </source>
</evidence>
<keyword evidence="6 8" id="KW-0472">Membrane</keyword>
<dbReference type="InterPro" id="IPR041916">
    <property type="entry name" value="Anti_sigma_zinc_sf"/>
</dbReference>
<dbReference type="Gene3D" id="1.10.10.1320">
    <property type="entry name" value="Anti-sigma factor, zinc-finger domain"/>
    <property type="match status" value="1"/>
</dbReference>
<dbReference type="InterPro" id="IPR051474">
    <property type="entry name" value="Anti-sigma-K/W_factor"/>
</dbReference>
<comment type="similarity">
    <text evidence="8">Belongs to the anti-sigma-K factor family.</text>
</comment>
<evidence type="ECO:0000313" key="11">
    <source>
        <dbReference type="EMBL" id="ORA31172.1"/>
    </source>
</evidence>
<keyword evidence="2 8" id="KW-1003">Cell membrane</keyword>
<accession>A0A1X0AMB9</accession>
<dbReference type="Proteomes" id="UP000192448">
    <property type="component" value="Unassembled WGS sequence"/>
</dbReference>
<evidence type="ECO:0000259" key="9">
    <source>
        <dbReference type="Pfam" id="PF10099"/>
    </source>
</evidence>
<feature type="transmembrane region" description="Helical" evidence="8">
    <location>
        <begin position="101"/>
        <end position="123"/>
    </location>
</feature>
<keyword evidence="12" id="KW-1185">Reference proteome</keyword>
<organism evidence="11 12">
    <name type="scientific">Mycobacterium aquaticum</name>
    <dbReference type="NCBI Taxonomy" id="1927124"/>
    <lineage>
        <taxon>Bacteria</taxon>
        <taxon>Bacillati</taxon>
        <taxon>Actinomycetota</taxon>
        <taxon>Actinomycetes</taxon>
        <taxon>Mycobacteriales</taxon>
        <taxon>Mycobacteriaceae</taxon>
        <taxon>Mycobacterium</taxon>
    </lineage>
</organism>
<comment type="subcellular location">
    <subcellularLocation>
        <location evidence="1 8">Cell membrane</location>
        <topology evidence="1 8">Single-pass membrane protein</topology>
    </subcellularLocation>
</comment>
<evidence type="ECO:0000313" key="12">
    <source>
        <dbReference type="Proteomes" id="UP000192448"/>
    </source>
</evidence>
<feature type="domain" description="Anti-sigma K factor RskA C-terminal" evidence="9">
    <location>
        <begin position="107"/>
        <end position="238"/>
    </location>
</feature>
<evidence type="ECO:0000256" key="7">
    <source>
        <dbReference type="ARBA" id="ARBA00023163"/>
    </source>
</evidence>
<evidence type="ECO:0000256" key="6">
    <source>
        <dbReference type="ARBA" id="ARBA00023136"/>
    </source>
</evidence>
<dbReference type="AlphaFoldDB" id="A0A1X0AMB9"/>
<dbReference type="STRING" id="1927124.BST13_26130"/>
<gene>
    <name evidence="8" type="primary">rskA</name>
    <name evidence="11" type="ORF">BST13_26130</name>
</gene>
<evidence type="ECO:0000256" key="1">
    <source>
        <dbReference type="ARBA" id="ARBA00004162"/>
    </source>
</evidence>
<dbReference type="Pfam" id="PF22618">
    <property type="entry name" value="RskA_N"/>
    <property type="match status" value="1"/>
</dbReference>
<sequence>MADNHTDDELLDLAYPYALGAVSEAERAEIAHRLATAGAATADAFARIVADTQETMALVTAGDALTPPARLRESLLRAVQEQPQRGGGDDLARHRARRRRLVARVAVAAAAAVVIAVAGVVVLRSTHEPTGVPSVAQVLAYPDTRTTTAAVAGGTITLSASAQANAVVVSMTNVPPPPQGHVYQMWFIPASGPSRSAGTMSADTMPPPGGEVIPALNSAAAVAVTVEPGAGSTQPTGSPVVTIPLT</sequence>
<dbReference type="GO" id="GO:0005886">
    <property type="term" value="C:plasma membrane"/>
    <property type="evidence" value="ECO:0007669"/>
    <property type="project" value="UniProtKB-SubCell"/>
</dbReference>